<proteinExistence type="predicted"/>
<reference evidence="2 3" key="1">
    <citation type="submission" date="2018-10" db="EMBL/GenBank/DDBJ databases">
        <title>Isolation, diversity and antifungal activity of actinobacteria from wheat.</title>
        <authorList>
            <person name="Han C."/>
        </authorList>
    </citation>
    <scope>NUCLEOTIDE SEQUENCE [LARGE SCALE GENOMIC DNA]</scope>
    <source>
        <strain evidence="2 3">NEAU-YY642</strain>
    </source>
</reference>
<evidence type="ECO:0000259" key="1">
    <source>
        <dbReference type="Pfam" id="PF04149"/>
    </source>
</evidence>
<accession>A0A3M2M707</accession>
<comment type="caution">
    <text evidence="2">The sequence shown here is derived from an EMBL/GenBank/DDBJ whole genome shotgun (WGS) entry which is preliminary data.</text>
</comment>
<dbReference type="RefSeq" id="WP_122182704.1">
    <property type="nucleotide sequence ID" value="NZ_RFFJ01000017.1"/>
</dbReference>
<feature type="domain" description="DUF397" evidence="1">
    <location>
        <begin position="5"/>
        <end position="59"/>
    </location>
</feature>
<dbReference type="Pfam" id="PF04149">
    <property type="entry name" value="DUF397"/>
    <property type="match status" value="1"/>
</dbReference>
<evidence type="ECO:0000313" key="2">
    <source>
        <dbReference type="EMBL" id="RMI44305.1"/>
    </source>
</evidence>
<evidence type="ECO:0000313" key="3">
    <source>
        <dbReference type="Proteomes" id="UP000278673"/>
    </source>
</evidence>
<organism evidence="2 3">
    <name type="scientific">Streptomyces triticirhizae</name>
    <dbReference type="NCBI Taxonomy" id="2483353"/>
    <lineage>
        <taxon>Bacteria</taxon>
        <taxon>Bacillati</taxon>
        <taxon>Actinomycetota</taxon>
        <taxon>Actinomycetes</taxon>
        <taxon>Kitasatosporales</taxon>
        <taxon>Streptomycetaceae</taxon>
        <taxon>Streptomyces</taxon>
    </lineage>
</organism>
<dbReference type="EMBL" id="RFFJ01000017">
    <property type="protein sequence ID" value="RMI44305.1"/>
    <property type="molecule type" value="Genomic_DNA"/>
</dbReference>
<name>A0A3M2M707_9ACTN</name>
<dbReference type="InterPro" id="IPR007278">
    <property type="entry name" value="DUF397"/>
</dbReference>
<dbReference type="AlphaFoldDB" id="A0A3M2M707"/>
<dbReference type="Proteomes" id="UP000278673">
    <property type="component" value="Unassembled WGS sequence"/>
</dbReference>
<gene>
    <name evidence="2" type="ORF">EBN88_05730</name>
</gene>
<keyword evidence="3" id="KW-1185">Reference proteome</keyword>
<sequence length="63" mass="6843">MLTQARWFTSSYSNDHGGSCVEAARLDGRSMAIRDTKNPTGPAFTFSGPAWSAFLTTVRDDGK</sequence>
<protein>
    <submittedName>
        <fullName evidence="2">DUF397 domain-containing protein</fullName>
    </submittedName>
</protein>